<dbReference type="GeneID" id="94493771"/>
<dbReference type="Gene3D" id="3.90.1640.10">
    <property type="entry name" value="inorganic pyrophosphatase (n-terminal core)"/>
    <property type="match status" value="1"/>
</dbReference>
<dbReference type="InterPro" id="IPR003156">
    <property type="entry name" value="DHHA1_dom"/>
</dbReference>
<keyword evidence="5" id="KW-1185">Reference proteome</keyword>
<feature type="domain" description="DHHA1" evidence="3">
    <location>
        <begin position="567"/>
        <end position="649"/>
    </location>
</feature>
<dbReference type="PANTHER" id="PTHR47618:SF2">
    <property type="entry name" value="CYCLIC-DI-AMP PHOSPHODIESTERASE GDPP"/>
    <property type="match status" value="1"/>
</dbReference>
<evidence type="ECO:0000256" key="1">
    <source>
        <dbReference type="SAM" id="Phobius"/>
    </source>
</evidence>
<dbReference type="PIRSF" id="PIRSF026583">
    <property type="entry name" value="YybT"/>
    <property type="match status" value="1"/>
</dbReference>
<dbReference type="RefSeq" id="WP_140031293.1">
    <property type="nucleotide sequence ID" value="NZ_AP027305.1"/>
</dbReference>
<evidence type="ECO:0000259" key="3">
    <source>
        <dbReference type="Pfam" id="PF02272"/>
    </source>
</evidence>
<feature type="transmembrane region" description="Helical" evidence="1">
    <location>
        <begin position="41"/>
        <end position="62"/>
    </location>
</feature>
<dbReference type="EMBL" id="CP137845">
    <property type="protein sequence ID" value="WPB53862.1"/>
    <property type="molecule type" value="Genomic_DNA"/>
</dbReference>
<organism evidence="4 5">
    <name type="scientific">Metamycoplasma equirhinis</name>
    <dbReference type="NCBI Taxonomy" id="92402"/>
    <lineage>
        <taxon>Bacteria</taxon>
        <taxon>Bacillati</taxon>
        <taxon>Mycoplasmatota</taxon>
        <taxon>Mycoplasmoidales</taxon>
        <taxon>Metamycoplasmataceae</taxon>
        <taxon>Metamycoplasma</taxon>
    </lineage>
</organism>
<dbReference type="Proteomes" id="UP001303601">
    <property type="component" value="Chromosome"/>
</dbReference>
<proteinExistence type="predicted"/>
<dbReference type="Pfam" id="PF01368">
    <property type="entry name" value="DHH"/>
    <property type="match status" value="1"/>
</dbReference>
<dbReference type="Pfam" id="PF24898">
    <property type="entry name" value="GGDEF_GdpP"/>
    <property type="match status" value="1"/>
</dbReference>
<keyword evidence="1" id="KW-0472">Membrane</keyword>
<evidence type="ECO:0000313" key="5">
    <source>
        <dbReference type="Proteomes" id="UP001303601"/>
    </source>
</evidence>
<feature type="transmembrane region" description="Helical" evidence="1">
    <location>
        <begin position="12"/>
        <end position="35"/>
    </location>
</feature>
<dbReference type="InterPro" id="IPR014528">
    <property type="entry name" value="GdpP/PdeA"/>
</dbReference>
<accession>A0ABZ0PAT4</accession>
<protein>
    <submittedName>
        <fullName evidence="4">DHH family phosphoesterase</fullName>
    </submittedName>
</protein>
<dbReference type="Pfam" id="PF02272">
    <property type="entry name" value="DHHA1"/>
    <property type="match status" value="1"/>
</dbReference>
<feature type="domain" description="DDH" evidence="2">
    <location>
        <begin position="344"/>
        <end position="501"/>
    </location>
</feature>
<gene>
    <name evidence="4" type="ORF">R9B83_02630</name>
</gene>
<reference evidence="4" key="1">
    <citation type="submission" date="2023-11" db="EMBL/GenBank/DDBJ databases">
        <title>Completed genome sequence of Mycoplasma equirhinis type strain M432/72.</title>
        <authorList>
            <person name="Spergser J."/>
        </authorList>
    </citation>
    <scope>NUCLEOTIDE SEQUENCE [LARGE SCALE GENOMIC DNA]</scope>
    <source>
        <strain evidence="4">M432/72</strain>
    </source>
</reference>
<dbReference type="PANTHER" id="PTHR47618">
    <property type="entry name" value="BIFUNCTIONAL OLIGORIBONUCLEASE AND PAP PHOSPHATASE NRNA"/>
    <property type="match status" value="1"/>
</dbReference>
<evidence type="ECO:0000313" key="4">
    <source>
        <dbReference type="EMBL" id="WPB53862.1"/>
    </source>
</evidence>
<sequence length="659" mass="74950">MQKKDKFKLRIILEVIFLFILPSILFYTLILLPQIPIKNSIRLTLSIVFMVYIICLGIYSWISLNSYLKKVTIARNSLNFYIQREIGQYGVGAISFLDTGKIVWMSSFVESRFTTNILGKNIKEVFGINEWNNNNLEFNFKKEHYEYETHISFEHNLVLIKDISIQVNLLNDYKRQRCVFGELSIDNMNIYQATLSQEEIFKLYAVVINRLDDLSKKTNIIYRQYENGRFFLILNQEILEQLETRRFHDFELLKNKQIIKGVNITVSIGFSYGLYKFSVLEQLAKEALIQSQARGGDQITVMTQNEKPRHYGSSSEIEINLSRTNVNYLAKNLIAKLKSNRIRKVIVYGHKDADLDALGSAYGIYSLAKSYGKEAYIQNKTFDQTTKIAMKGIVKGEKNILFISPKEATNLNDGSTLVVLCDTSDEMRIENSNAFLNIIKENIFVIDHHRIARNPSYAIHENSYVDSSASSASEIVTEIIAITNNKDRINSKVAQALLDGIYLDTNNFQKQTTSKTFAAASILQEWGAKINLSVNALKMNEEMFECVQKLTETISEVTDGYYLAYQDMEVPIDIISIAANEILRVNGRKAAFVVAKLPNSKKYKLSARGVETNVQRIAELVGGGGHFNTAAAETEESLDTFIGNIKQAIVSVKNESNIN</sequence>
<dbReference type="InterPro" id="IPR001667">
    <property type="entry name" value="DDH_dom"/>
</dbReference>
<dbReference type="SUPFAM" id="SSF64182">
    <property type="entry name" value="DHH phosphoesterases"/>
    <property type="match status" value="1"/>
</dbReference>
<dbReference type="Gene3D" id="3.10.310.30">
    <property type="match status" value="1"/>
</dbReference>
<keyword evidence="1" id="KW-0812">Transmembrane</keyword>
<keyword evidence="1" id="KW-1133">Transmembrane helix</keyword>
<evidence type="ECO:0000259" key="2">
    <source>
        <dbReference type="Pfam" id="PF01368"/>
    </source>
</evidence>
<name>A0ABZ0PAT4_9BACT</name>
<dbReference type="InterPro" id="IPR038763">
    <property type="entry name" value="DHH_sf"/>
</dbReference>
<dbReference type="InterPro" id="IPR051319">
    <property type="entry name" value="Oligoribo/pAp-PDE_c-di-AMP_PDE"/>
</dbReference>